<dbReference type="Proteomes" id="UP000035642">
    <property type="component" value="Unassembled WGS sequence"/>
</dbReference>
<proteinExistence type="predicted"/>
<protein>
    <submittedName>
        <fullName evidence="2">DUF366 domain-containing protein</fullName>
    </submittedName>
</protein>
<evidence type="ECO:0000313" key="1">
    <source>
        <dbReference type="Proteomes" id="UP000035642"/>
    </source>
</evidence>
<reference evidence="2" key="2">
    <citation type="submission" date="2016-04" db="UniProtKB">
        <authorList>
            <consortium name="WormBaseParasite"/>
        </authorList>
    </citation>
    <scope>IDENTIFICATION</scope>
</reference>
<name>A0A158PBW1_ANGCA</name>
<dbReference type="WBParaSite" id="ACAC_0001153801-mRNA-1">
    <property type="protein sequence ID" value="ACAC_0001153801-mRNA-1"/>
    <property type="gene ID" value="ACAC_0001153801"/>
</dbReference>
<organism evidence="1 2">
    <name type="scientific">Angiostrongylus cantonensis</name>
    <name type="common">Rat lungworm</name>
    <dbReference type="NCBI Taxonomy" id="6313"/>
    <lineage>
        <taxon>Eukaryota</taxon>
        <taxon>Metazoa</taxon>
        <taxon>Ecdysozoa</taxon>
        <taxon>Nematoda</taxon>
        <taxon>Chromadorea</taxon>
        <taxon>Rhabditida</taxon>
        <taxon>Rhabditina</taxon>
        <taxon>Rhabditomorpha</taxon>
        <taxon>Strongyloidea</taxon>
        <taxon>Metastrongylidae</taxon>
        <taxon>Angiostrongylus</taxon>
    </lineage>
</organism>
<sequence length="159" mass="18008">MMKFAAIDRHFHVVPFQRYDTLEGVEIDGVQFQLLHATDDVVHAMQNISKAEEMLADFDNACEKIGLRRNLRKMMLTRNRLMTHAPITLSELNISERSSHVYLGGSQIVEETGDVVVKRFLVKNLVYALEENGEGFDQCRGADAVRTWSPLDLNAAPFA</sequence>
<keyword evidence="1" id="KW-1185">Reference proteome</keyword>
<dbReference type="AlphaFoldDB" id="A0A158PBW1"/>
<evidence type="ECO:0000313" key="2">
    <source>
        <dbReference type="WBParaSite" id="ACAC_0001153801-mRNA-1"/>
    </source>
</evidence>
<reference evidence="1" key="1">
    <citation type="submission" date="2012-09" db="EMBL/GenBank/DDBJ databases">
        <authorList>
            <person name="Martin A.A."/>
        </authorList>
    </citation>
    <scope>NUCLEOTIDE SEQUENCE</scope>
</reference>
<accession>A0A158PBW1</accession>